<evidence type="ECO:0000256" key="2">
    <source>
        <dbReference type="ARBA" id="ARBA00007214"/>
    </source>
</evidence>
<feature type="domain" description="Calmodulin binding protein central" evidence="10">
    <location>
        <begin position="280"/>
        <end position="344"/>
    </location>
</feature>
<keyword evidence="13" id="KW-1185">Reference proteome</keyword>
<proteinExistence type="inferred from homology"/>
<comment type="caution">
    <text evidence="12">The sequence shown here is derived from an EMBL/GenBank/DDBJ whole genome shotgun (WGS) entry which is preliminary data.</text>
</comment>
<keyword evidence="4" id="KW-0238">DNA-binding</keyword>
<evidence type="ECO:0000259" key="10">
    <source>
        <dbReference type="Pfam" id="PF20451"/>
    </source>
</evidence>
<feature type="region of interest" description="Disordered" evidence="8">
    <location>
        <begin position="1"/>
        <end position="21"/>
    </location>
</feature>
<dbReference type="GO" id="GO:0003677">
    <property type="term" value="F:DNA binding"/>
    <property type="evidence" value="ECO:0007669"/>
    <property type="project" value="UniProtKB-KW"/>
</dbReference>
<accession>A0ABD3KK77</accession>
<dbReference type="Pfam" id="PF20452">
    <property type="entry name" value="Calmod_bind_C"/>
    <property type="match status" value="1"/>
</dbReference>
<dbReference type="PANTHER" id="PTHR31713:SF100">
    <property type="entry name" value="CALMODULIN-BINDING PROTEIN 60 B"/>
    <property type="match status" value="1"/>
</dbReference>
<evidence type="ECO:0000256" key="5">
    <source>
        <dbReference type="ARBA" id="ARBA00023159"/>
    </source>
</evidence>
<protein>
    <recommendedName>
        <fullName evidence="14">Calmodulin-binding protein</fullName>
    </recommendedName>
</protein>
<evidence type="ECO:0000256" key="4">
    <source>
        <dbReference type="ARBA" id="ARBA00023125"/>
    </source>
</evidence>
<keyword evidence="6" id="KW-0804">Transcription</keyword>
<evidence type="ECO:0000256" key="7">
    <source>
        <dbReference type="ARBA" id="ARBA00023242"/>
    </source>
</evidence>
<dbReference type="InterPro" id="IPR046829">
    <property type="entry name" value="Calmod_bind_C"/>
</dbReference>
<dbReference type="Pfam" id="PF20451">
    <property type="entry name" value="Calmod_bind_M"/>
    <property type="match status" value="1"/>
</dbReference>
<gene>
    <name evidence="12" type="ORF">ACJRO7_021559</name>
</gene>
<dbReference type="Proteomes" id="UP001634007">
    <property type="component" value="Unassembled WGS sequence"/>
</dbReference>
<dbReference type="Pfam" id="PF07887">
    <property type="entry name" value="Calmodulin_bind"/>
    <property type="match status" value="1"/>
</dbReference>
<keyword evidence="7" id="KW-0539">Nucleus</keyword>
<comment type="similarity">
    <text evidence="2">Belongs to the plant ACBP60 protein family.</text>
</comment>
<dbReference type="PANTHER" id="PTHR31713">
    <property type="entry name" value="OS02G0177800 PROTEIN"/>
    <property type="match status" value="1"/>
</dbReference>
<sequence>MSPQKRGLPSTSSGRASLLRRRRTARTKWRWSGRNLVTRSCLTEDDVRRVVREEFMGAWERVKSDLAEYCQRCMGNAPKEIMQQKLMATVELANNHSPHLGRECRIDARSTGINDVRNLRLQFQTKLSDPLFTGRKLRGVGGARISVALIDANTGDVITSGLESSIKLDVVVLEGDFNKDDEDDWAHEEFERFVVKERQQKGLLLTGDLQVTLKGGIGELGELIFTDNSSWNRSKRFRIGLKKASGYCGNMRIREAKTDAFRVKEHRGESSKKHDIPAFGDEIWRLKMIAKDGKYHQKLSEAGIHKVGDFLLQLFTDPMKLKEILGISSNSTKWDTLEDHARSCKINWKLYLYCTNGTRKHGAVFNTARQLIGLIKDRVYCATDRLSADDLEHGNTLVKKAVDNWNDVWIFNGENFSPSMQKKSSSSIPCEVFEGQIENLTPVQSNLAPQICAAPGGPEAPVANVGLTAKGHNGATALALPVQLKSTNSGTALKLSVDESVRPAKLQPISTDPLNVLISQGDNGIPTGRLPEQSHGNNFQYAMQSHTICSSSQMHHTVNENALPSEPPPSALISRLHSSSTLPPSEGNLVMGNYSEDIKYWLELVLSQSSPYDDKFWKTPVCYDGSVSGTSKCVNGWFKIKAVMQWGTFVRRIATIRGARIVQSNEPPIEV</sequence>
<name>A0ABD3KK77_EUCGL</name>
<evidence type="ECO:0000259" key="11">
    <source>
        <dbReference type="Pfam" id="PF20452"/>
    </source>
</evidence>
<feature type="domain" description="Calmodulin binding protein-like N-terminal" evidence="9">
    <location>
        <begin position="119"/>
        <end position="266"/>
    </location>
</feature>
<dbReference type="InterPro" id="IPR046831">
    <property type="entry name" value="Calmodulin_bind_N"/>
</dbReference>
<dbReference type="InterPro" id="IPR012416">
    <property type="entry name" value="CBP60"/>
</dbReference>
<dbReference type="InterPro" id="IPR046830">
    <property type="entry name" value="Calmod_bind_M"/>
</dbReference>
<keyword evidence="5" id="KW-0010">Activator</keyword>
<evidence type="ECO:0000259" key="9">
    <source>
        <dbReference type="Pfam" id="PF07887"/>
    </source>
</evidence>
<evidence type="ECO:0000313" key="13">
    <source>
        <dbReference type="Proteomes" id="UP001634007"/>
    </source>
</evidence>
<organism evidence="12 13">
    <name type="scientific">Eucalyptus globulus</name>
    <name type="common">Tasmanian blue gum</name>
    <dbReference type="NCBI Taxonomy" id="34317"/>
    <lineage>
        <taxon>Eukaryota</taxon>
        <taxon>Viridiplantae</taxon>
        <taxon>Streptophyta</taxon>
        <taxon>Embryophyta</taxon>
        <taxon>Tracheophyta</taxon>
        <taxon>Spermatophyta</taxon>
        <taxon>Magnoliopsida</taxon>
        <taxon>eudicotyledons</taxon>
        <taxon>Gunneridae</taxon>
        <taxon>Pentapetalae</taxon>
        <taxon>rosids</taxon>
        <taxon>malvids</taxon>
        <taxon>Myrtales</taxon>
        <taxon>Myrtaceae</taxon>
        <taxon>Myrtoideae</taxon>
        <taxon>Eucalypteae</taxon>
        <taxon>Eucalyptus</taxon>
    </lineage>
</organism>
<dbReference type="GO" id="GO:0005634">
    <property type="term" value="C:nucleus"/>
    <property type="evidence" value="ECO:0007669"/>
    <property type="project" value="UniProtKB-SubCell"/>
</dbReference>
<dbReference type="EMBL" id="JBJKBG010000005">
    <property type="protein sequence ID" value="KAL3740299.1"/>
    <property type="molecule type" value="Genomic_DNA"/>
</dbReference>
<feature type="domain" description="Calmodulin binding protein C-terminal" evidence="11">
    <location>
        <begin position="349"/>
        <end position="408"/>
    </location>
</feature>
<reference evidence="12 13" key="1">
    <citation type="submission" date="2024-11" db="EMBL/GenBank/DDBJ databases">
        <title>Chromosome-level genome assembly of Eucalyptus globulus Labill. provides insights into its genome evolution.</title>
        <authorList>
            <person name="Li X."/>
        </authorList>
    </citation>
    <scope>NUCLEOTIDE SEQUENCE [LARGE SCALE GENOMIC DNA]</scope>
    <source>
        <strain evidence="12">CL2024</strain>
        <tissue evidence="12">Fresh tender leaves</tissue>
    </source>
</reference>
<evidence type="ECO:0000256" key="6">
    <source>
        <dbReference type="ARBA" id="ARBA00023163"/>
    </source>
</evidence>
<keyword evidence="3" id="KW-0805">Transcription regulation</keyword>
<evidence type="ECO:0000256" key="3">
    <source>
        <dbReference type="ARBA" id="ARBA00023015"/>
    </source>
</evidence>
<evidence type="ECO:0000313" key="12">
    <source>
        <dbReference type="EMBL" id="KAL3740299.1"/>
    </source>
</evidence>
<comment type="subcellular location">
    <subcellularLocation>
        <location evidence="1">Nucleus</location>
    </subcellularLocation>
</comment>
<evidence type="ECO:0000256" key="8">
    <source>
        <dbReference type="SAM" id="MobiDB-lite"/>
    </source>
</evidence>
<evidence type="ECO:0000256" key="1">
    <source>
        <dbReference type="ARBA" id="ARBA00004123"/>
    </source>
</evidence>
<evidence type="ECO:0008006" key="14">
    <source>
        <dbReference type="Google" id="ProtNLM"/>
    </source>
</evidence>
<dbReference type="AlphaFoldDB" id="A0ABD3KK77"/>